<dbReference type="EMBL" id="JRRC01039966">
    <property type="protein sequence ID" value="KHF98458.1"/>
    <property type="molecule type" value="Genomic_DNA"/>
</dbReference>
<evidence type="ECO:0000313" key="3">
    <source>
        <dbReference type="Proteomes" id="UP000032142"/>
    </source>
</evidence>
<protein>
    <submittedName>
        <fullName evidence="1">Uncharacterized protein</fullName>
    </submittedName>
</protein>
<keyword evidence="3" id="KW-1185">Reference proteome</keyword>
<sequence>MKEVRESAYLKCSLA</sequence>
<gene>
    <name evidence="1" type="ORF">F383_37510</name>
    <name evidence="2" type="ORF">F383_38075</name>
</gene>
<reference evidence="1" key="1">
    <citation type="submission" date="2014-09" db="EMBL/GenBank/DDBJ databases">
        <title>G. arboreum L. cv. AKA8401 A2 genome assembly version 1.0.</title>
        <authorList>
            <person name="Mudge J."/>
            <person name="Ramaraj T."/>
            <person name="Lindquist I.E."/>
            <person name="Bharti A.K."/>
            <person name="Sundararajan A."/>
            <person name="Cameron C.T."/>
            <person name="Woodward J.E."/>
            <person name="May G.D."/>
            <person name="Brubaker C."/>
            <person name="Broadhvest J."/>
            <person name="Wilkins T.A."/>
        </authorList>
    </citation>
    <scope>NUCLEOTIDE SEQUENCE</scope>
</reference>
<dbReference type="Proteomes" id="UP000032142">
    <property type="component" value="Unassembled WGS sequence"/>
</dbReference>
<comment type="caution">
    <text evidence="1">The sequence shown here is derived from an EMBL/GenBank/DDBJ whole genome shotgun (WGS) entry which is preliminary data.</text>
</comment>
<proteinExistence type="predicted"/>
<accession>A0A0B0MG91</accession>
<evidence type="ECO:0000313" key="2">
    <source>
        <dbReference type="EMBL" id="KHF98926.1"/>
    </source>
</evidence>
<dbReference type="EMBL" id="JRRC01057650">
    <property type="protein sequence ID" value="KHF98926.1"/>
    <property type="molecule type" value="Genomic_DNA"/>
</dbReference>
<organism evidence="1 3">
    <name type="scientific">Gossypium arboreum</name>
    <name type="common">Tree cotton</name>
    <name type="synonym">Gossypium nanking</name>
    <dbReference type="NCBI Taxonomy" id="29729"/>
    <lineage>
        <taxon>Eukaryota</taxon>
        <taxon>Viridiplantae</taxon>
        <taxon>Streptophyta</taxon>
        <taxon>Embryophyta</taxon>
        <taxon>Tracheophyta</taxon>
        <taxon>Spermatophyta</taxon>
        <taxon>Magnoliopsida</taxon>
        <taxon>eudicotyledons</taxon>
        <taxon>Gunneridae</taxon>
        <taxon>Pentapetalae</taxon>
        <taxon>rosids</taxon>
        <taxon>malvids</taxon>
        <taxon>Malvales</taxon>
        <taxon>Malvaceae</taxon>
        <taxon>Malvoideae</taxon>
        <taxon>Gossypium</taxon>
    </lineage>
</organism>
<reference evidence="3" key="2">
    <citation type="submission" date="2014-09" db="EMBL/GenBank/DDBJ databases">
        <authorList>
            <person name="Mudge J."/>
            <person name="Ramaraj T."/>
            <person name="Lindquist I.E."/>
            <person name="Bharti A.K."/>
            <person name="Sundararajan A."/>
            <person name="Cameron C.T."/>
            <person name="Woodward J.E."/>
            <person name="May G.D."/>
            <person name="Brubaker C."/>
            <person name="Broadhvest J."/>
            <person name="Wilkins T.A."/>
        </authorList>
    </citation>
    <scope>NUCLEOTIDE SEQUENCE</scope>
    <source>
        <strain evidence="3">cv. AKA8401</strain>
    </source>
</reference>
<name>A0A0B0MG91_GOSAR</name>
<evidence type="ECO:0000313" key="1">
    <source>
        <dbReference type="EMBL" id="KHF98458.1"/>
    </source>
</evidence>